<reference evidence="3" key="1">
    <citation type="submission" date="2023-07" db="EMBL/GenBank/DDBJ databases">
        <title>Verminephrobacter genomes.</title>
        <authorList>
            <person name="Lund M.B."/>
        </authorList>
    </citation>
    <scope>NUCLEOTIDE SEQUENCE [LARGE SCALE GENOMIC DNA]</scope>
    <source>
        <strain evidence="3">AtM5-05</strain>
    </source>
</reference>
<proteinExistence type="predicted"/>
<organism evidence="2 3">
    <name type="scientific">Verminephrobacter aporrectodeae subsp. tuberculatae</name>
    <dbReference type="NCBI Taxonomy" id="1110392"/>
    <lineage>
        <taxon>Bacteria</taxon>
        <taxon>Pseudomonadati</taxon>
        <taxon>Pseudomonadota</taxon>
        <taxon>Betaproteobacteria</taxon>
        <taxon>Burkholderiales</taxon>
        <taxon>Comamonadaceae</taxon>
        <taxon>Verminephrobacter</taxon>
    </lineage>
</organism>
<dbReference type="Pfam" id="PF16074">
    <property type="entry name" value="PilW"/>
    <property type="match status" value="1"/>
</dbReference>
<dbReference type="Pfam" id="PF07963">
    <property type="entry name" value="N_methyl"/>
    <property type="match status" value="1"/>
</dbReference>
<accession>A0ABT3KPD7</accession>
<evidence type="ECO:0000256" key="1">
    <source>
        <dbReference type="SAM" id="Phobius"/>
    </source>
</evidence>
<dbReference type="EMBL" id="QZCW01000001">
    <property type="protein sequence ID" value="MCW5320174.1"/>
    <property type="molecule type" value="Genomic_DNA"/>
</dbReference>
<evidence type="ECO:0000313" key="2">
    <source>
        <dbReference type="EMBL" id="MCW5320174.1"/>
    </source>
</evidence>
<dbReference type="Proteomes" id="UP001208935">
    <property type="component" value="Unassembled WGS sequence"/>
</dbReference>
<keyword evidence="1" id="KW-1133">Transmembrane helix</keyword>
<feature type="transmembrane region" description="Helical" evidence="1">
    <location>
        <begin position="21"/>
        <end position="44"/>
    </location>
</feature>
<evidence type="ECO:0000313" key="3">
    <source>
        <dbReference type="Proteomes" id="UP001208935"/>
    </source>
</evidence>
<keyword evidence="3" id="KW-1185">Reference proteome</keyword>
<keyword evidence="1" id="KW-0472">Membrane</keyword>
<dbReference type="PROSITE" id="PS00409">
    <property type="entry name" value="PROKAR_NTER_METHYL"/>
    <property type="match status" value="1"/>
</dbReference>
<gene>
    <name evidence="2" type="ORF">D5039_02965</name>
</gene>
<sequence>MTLQPTSPPPGHRQAAAGMTLIELLVAMALGLLITLAAAAALLVARQGFTAVDAGSQLQDNGRFLRSIIQRLVVQAGYKDLQFAVDTAQAPGASALLPPDIFGLNNRSRAPGDAWNQGTERTVGQIDYGSDILVLRYQSNSMDVDPTVSDKTMIDCAGVAATTAPTKVDDELLSIFHVRIGRNGEPTLMCSRLGANSTTYDTYPLLSGVENFQLLYGVDGVAPGNTAVPPASTPDSVPERYLRADQLTVANNDKATYANWHRVRSIRVGVVLRGPPGSAIDRSSQTFYPFGISKSSAGGTKGSAFADSTNDPGTAYTPAADGRLRQTVTFTVHLRNPQGEW</sequence>
<dbReference type="InterPro" id="IPR012902">
    <property type="entry name" value="N_methyl_site"/>
</dbReference>
<protein>
    <submittedName>
        <fullName evidence="2">Prepilin-type N-terminal cleavage/methylation domain-containing protein</fullName>
    </submittedName>
</protein>
<dbReference type="NCBIfam" id="TIGR02532">
    <property type="entry name" value="IV_pilin_GFxxxE"/>
    <property type="match status" value="1"/>
</dbReference>
<name>A0ABT3KPD7_9BURK</name>
<dbReference type="InterPro" id="IPR032092">
    <property type="entry name" value="PilW"/>
</dbReference>
<dbReference type="RefSeq" id="WP_265664263.1">
    <property type="nucleotide sequence ID" value="NZ_QZCW01000001.1"/>
</dbReference>
<comment type="caution">
    <text evidence="2">The sequence shown here is derived from an EMBL/GenBank/DDBJ whole genome shotgun (WGS) entry which is preliminary data.</text>
</comment>
<keyword evidence="1" id="KW-0812">Transmembrane</keyword>